<evidence type="ECO:0000256" key="5">
    <source>
        <dbReference type="RuleBase" id="RU003690"/>
    </source>
</evidence>
<evidence type="ECO:0000256" key="6">
    <source>
        <dbReference type="RuleBase" id="RU004468"/>
    </source>
</evidence>
<comment type="similarity">
    <text evidence="1 5">Belongs to the glycosyl hydrolase 1 family.</text>
</comment>
<dbReference type="PRINTS" id="PR00131">
    <property type="entry name" value="GLHYDRLASE1"/>
</dbReference>
<protein>
    <submittedName>
        <fullName evidence="7">6-phospho-beta-glucosidase BglA</fullName>
    </submittedName>
</protein>
<dbReference type="eggNOG" id="COG2723">
    <property type="taxonomic scope" value="Bacteria"/>
</dbReference>
<dbReference type="FunFam" id="3.20.20.80:FF:000004">
    <property type="entry name" value="Beta-glucosidase 6-phospho-beta-glucosidase"/>
    <property type="match status" value="1"/>
</dbReference>
<evidence type="ECO:0000313" key="8">
    <source>
        <dbReference type="Proteomes" id="UP000007838"/>
    </source>
</evidence>
<keyword evidence="2 6" id="KW-0378">Hydrolase</keyword>
<dbReference type="NCBIfam" id="NF007158">
    <property type="entry name" value="PRK09593.1"/>
    <property type="match status" value="1"/>
</dbReference>
<dbReference type="GO" id="GO:0008422">
    <property type="term" value="F:beta-glucosidase activity"/>
    <property type="evidence" value="ECO:0007669"/>
    <property type="project" value="TreeGrafter"/>
</dbReference>
<evidence type="ECO:0000256" key="2">
    <source>
        <dbReference type="ARBA" id="ARBA00022801"/>
    </source>
</evidence>
<dbReference type="KEGG" id="eec:EcWSU1_03295"/>
<dbReference type="EMBL" id="CP002886">
    <property type="protein sequence ID" value="AEW74723.1"/>
    <property type="molecule type" value="Genomic_DNA"/>
</dbReference>
<feature type="active site" description="Nucleophile" evidence="4">
    <location>
        <position position="387"/>
    </location>
</feature>
<dbReference type="PROSITE" id="PS00653">
    <property type="entry name" value="GLYCOSYL_HYDROL_F1_2"/>
    <property type="match status" value="1"/>
</dbReference>
<dbReference type="PROSITE" id="PS00572">
    <property type="entry name" value="GLYCOSYL_HYDROL_F1_1"/>
    <property type="match status" value="1"/>
</dbReference>
<dbReference type="Proteomes" id="UP000007838">
    <property type="component" value="Chromosome"/>
</dbReference>
<dbReference type="GO" id="GO:0005829">
    <property type="term" value="C:cytosol"/>
    <property type="evidence" value="ECO:0007669"/>
    <property type="project" value="TreeGrafter"/>
</dbReference>
<accession>G8LMH7</accession>
<dbReference type="SUPFAM" id="SSF51445">
    <property type="entry name" value="(Trans)glycosidases"/>
    <property type="match status" value="1"/>
</dbReference>
<dbReference type="AlphaFoldDB" id="G8LMH7"/>
<dbReference type="InterPro" id="IPR017853">
    <property type="entry name" value="GH"/>
</dbReference>
<gene>
    <name evidence="7" type="primary">bglA</name>
    <name evidence="7" type="ORF">EcWSU1_03295</name>
</gene>
<proteinExistence type="inferred from homology"/>
<evidence type="ECO:0000313" key="7">
    <source>
        <dbReference type="EMBL" id="AEW74723.1"/>
    </source>
</evidence>
<dbReference type="GO" id="GO:0016052">
    <property type="term" value="P:carbohydrate catabolic process"/>
    <property type="evidence" value="ECO:0007669"/>
    <property type="project" value="TreeGrafter"/>
</dbReference>
<dbReference type="HOGENOM" id="CLU_001859_0_2_6"/>
<name>G8LMH7_9ENTR</name>
<dbReference type="NCBIfam" id="NF007154">
    <property type="entry name" value="PRK09589.1"/>
    <property type="match status" value="1"/>
</dbReference>
<reference evidence="7 8" key="1">
    <citation type="journal article" date="2011" name="Stand. Genomic Sci.">
        <title>Complete genome of the onion pathogen Enterobacter cloacae EcWSU1.</title>
        <authorList>
            <person name="Humann J.L."/>
            <person name="Wildung M."/>
            <person name="Cheng C.H."/>
            <person name="Lee T."/>
            <person name="Stewart J.E."/>
            <person name="Drew J.C."/>
            <person name="Triplett E.W."/>
            <person name="Main D."/>
            <person name="Schroeder B.K."/>
        </authorList>
    </citation>
    <scope>NUCLEOTIDE SEQUENCE [LARGE SCALE GENOMIC DNA]</scope>
    <source>
        <strain evidence="7 8">EcWSU1</strain>
    </source>
</reference>
<keyword evidence="3 6" id="KW-0326">Glycosidase</keyword>
<evidence type="ECO:0000256" key="1">
    <source>
        <dbReference type="ARBA" id="ARBA00010838"/>
    </source>
</evidence>
<evidence type="ECO:0000256" key="3">
    <source>
        <dbReference type="ARBA" id="ARBA00023295"/>
    </source>
</evidence>
<dbReference type="InterPro" id="IPR001360">
    <property type="entry name" value="Glyco_hydro_1"/>
</dbReference>
<dbReference type="PANTHER" id="PTHR10353">
    <property type="entry name" value="GLYCOSYL HYDROLASE"/>
    <property type="match status" value="1"/>
</dbReference>
<organism evidence="7 8">
    <name type="scientific">Enterobacter ludwigii</name>
    <dbReference type="NCBI Taxonomy" id="299767"/>
    <lineage>
        <taxon>Bacteria</taxon>
        <taxon>Pseudomonadati</taxon>
        <taxon>Pseudomonadota</taxon>
        <taxon>Gammaproteobacteria</taxon>
        <taxon>Enterobacterales</taxon>
        <taxon>Enterobacteriaceae</taxon>
        <taxon>Enterobacter</taxon>
        <taxon>Enterobacter cloacae complex</taxon>
    </lineage>
</organism>
<dbReference type="InterPro" id="IPR018120">
    <property type="entry name" value="Glyco_hydro_1_AS"/>
</dbReference>
<dbReference type="Gene3D" id="3.20.20.80">
    <property type="entry name" value="Glycosidases"/>
    <property type="match status" value="1"/>
</dbReference>
<sequence>MFLQKITQNEGKCMSGFKADFLWGGAVAAHQLEGGWNEGGKGISVADVMTAGAHGVPREITNGVLPGKNYPNHEAIDFYHRYKEDIKLFAEMGFKCFRTSIAWTRIFPKGDELEPNEAGLKFYDDLFDECLKYGIEPVITLSHFEMPFHLVTEYGGWRNRKLIDFFVRFAEVVFRRYQHKVKYWMTFNEINNQANFHEDFAPFTNSGLKYEPGEDREPVMFQAAHYELVASALAVKAGRGINPSLRIGCMIAMCPIYPLTCAPDDMMMAMNAMHRRYWFTDVHVRGKYPQHLLNYFARRGFTLDITEEDNAALTQGCVDYIGFSYYMSFATKATADNPELDYDESKSLVSNPYVQKSDWGWQIDPVGLRYSLNWFWDHYQLPLFIVENGFGAIDVQESDGSVNDQYRIDYLAAHIREMKKAVVEDGVDLMGYTPWGCIDLVSAGTGEMKKRYGFIFVDKDNEGNGTLNRSKKKSFDWYKQVIASNGDTL</sequence>
<dbReference type="NCBIfam" id="NF011589">
    <property type="entry name" value="PRK15014.1"/>
    <property type="match status" value="1"/>
</dbReference>
<evidence type="ECO:0000256" key="4">
    <source>
        <dbReference type="PROSITE-ProRule" id="PRU10055"/>
    </source>
</evidence>
<dbReference type="InterPro" id="IPR033132">
    <property type="entry name" value="GH_1_N_CS"/>
</dbReference>
<dbReference type="Pfam" id="PF00232">
    <property type="entry name" value="Glyco_hydro_1"/>
    <property type="match status" value="1"/>
</dbReference>
<dbReference type="PANTHER" id="PTHR10353:SF85">
    <property type="entry name" value="ARYL-PHOSPHO-BETA-D-GLUCOSIDASE BGLA"/>
    <property type="match status" value="1"/>
</dbReference>